<dbReference type="AlphaFoldDB" id="A0A5D3CD14"/>
<organism evidence="2 3">
    <name type="scientific">Cucumis melo var. makuwa</name>
    <name type="common">Oriental melon</name>
    <dbReference type="NCBI Taxonomy" id="1194695"/>
    <lineage>
        <taxon>Eukaryota</taxon>
        <taxon>Viridiplantae</taxon>
        <taxon>Streptophyta</taxon>
        <taxon>Embryophyta</taxon>
        <taxon>Tracheophyta</taxon>
        <taxon>Spermatophyta</taxon>
        <taxon>Magnoliopsida</taxon>
        <taxon>eudicotyledons</taxon>
        <taxon>Gunneridae</taxon>
        <taxon>Pentapetalae</taxon>
        <taxon>rosids</taxon>
        <taxon>fabids</taxon>
        <taxon>Cucurbitales</taxon>
        <taxon>Cucurbitaceae</taxon>
        <taxon>Benincaseae</taxon>
        <taxon>Cucumis</taxon>
    </lineage>
</organism>
<evidence type="ECO:0000313" key="2">
    <source>
        <dbReference type="EMBL" id="TYK08219.1"/>
    </source>
</evidence>
<evidence type="ECO:0000259" key="1">
    <source>
        <dbReference type="Pfam" id="PF07727"/>
    </source>
</evidence>
<feature type="domain" description="Reverse transcriptase Ty1/copia-type" evidence="1">
    <location>
        <begin position="30"/>
        <end position="74"/>
    </location>
</feature>
<dbReference type="InterPro" id="IPR013103">
    <property type="entry name" value="RVT_2"/>
</dbReference>
<dbReference type="Pfam" id="PF07727">
    <property type="entry name" value="RVT_2"/>
    <property type="match status" value="1"/>
</dbReference>
<evidence type="ECO:0000313" key="3">
    <source>
        <dbReference type="Proteomes" id="UP000321947"/>
    </source>
</evidence>
<sequence>MNAKLQGLEKTYTEIALIFPQAKYLLIEYGMDYEEMFAQVARTTSVYNLLAIEAAKQLLLLQMDVKNAFLNGTLS</sequence>
<protein>
    <submittedName>
        <fullName evidence="2">Putative mitochondrial protein</fullName>
    </submittedName>
</protein>
<comment type="caution">
    <text evidence="2">The sequence shown here is derived from an EMBL/GenBank/DDBJ whole genome shotgun (WGS) entry which is preliminary data.</text>
</comment>
<name>A0A5D3CD14_CUCMM</name>
<dbReference type="EMBL" id="SSTD01012916">
    <property type="protein sequence ID" value="TYK08219.1"/>
    <property type="molecule type" value="Genomic_DNA"/>
</dbReference>
<gene>
    <name evidence="2" type="ORF">E5676_scaffold1503G00420</name>
</gene>
<proteinExistence type="predicted"/>
<dbReference type="Proteomes" id="UP000321947">
    <property type="component" value="Unassembled WGS sequence"/>
</dbReference>
<accession>A0A5D3CD14</accession>
<reference evidence="2 3" key="1">
    <citation type="submission" date="2019-08" db="EMBL/GenBank/DDBJ databases">
        <title>Draft genome sequences of two oriental melons (Cucumis melo L. var makuwa).</title>
        <authorList>
            <person name="Kwon S.-Y."/>
        </authorList>
    </citation>
    <scope>NUCLEOTIDE SEQUENCE [LARGE SCALE GENOMIC DNA]</scope>
    <source>
        <strain evidence="3">cv. Chang Bougi</strain>
        <tissue evidence="2">Leaf</tissue>
    </source>
</reference>